<dbReference type="RefSeq" id="WP_317121694.1">
    <property type="nucleotide sequence ID" value="NZ_JAWJBA010000002.1"/>
</dbReference>
<accession>A0ABU3X9B5</accession>
<keyword evidence="2" id="KW-1185">Reference proteome</keyword>
<reference evidence="1 2" key="1">
    <citation type="submission" date="2023-10" db="EMBL/GenBank/DDBJ databases">
        <title>Screening of Alkalihalobacillus lindianensis BZ-TG-R113 and Its Alleviation of Salt Stress on Rapeseed Growth.</title>
        <authorList>
            <person name="Zhao B."/>
            <person name="Guo T."/>
        </authorList>
    </citation>
    <scope>NUCLEOTIDE SEQUENCE [LARGE SCALE GENOMIC DNA]</scope>
    <source>
        <strain evidence="1 2">BZ-TG-R113</strain>
    </source>
</reference>
<gene>
    <name evidence="1" type="ORF">RYX56_08790</name>
</gene>
<comment type="caution">
    <text evidence="1">The sequence shown here is derived from an EMBL/GenBank/DDBJ whole genome shotgun (WGS) entry which is preliminary data.</text>
</comment>
<organism evidence="1 2">
    <name type="scientific">Alkalihalophilus lindianensis</name>
    <dbReference type="NCBI Taxonomy" id="1630542"/>
    <lineage>
        <taxon>Bacteria</taxon>
        <taxon>Bacillati</taxon>
        <taxon>Bacillota</taxon>
        <taxon>Bacilli</taxon>
        <taxon>Bacillales</taxon>
        <taxon>Bacillaceae</taxon>
        <taxon>Alkalihalophilus</taxon>
    </lineage>
</organism>
<evidence type="ECO:0000313" key="1">
    <source>
        <dbReference type="EMBL" id="MDV2684465.1"/>
    </source>
</evidence>
<protein>
    <submittedName>
        <fullName evidence="1">Uncharacterized protein</fullName>
    </submittedName>
</protein>
<sequence>MNLYDLLKLLIFVFILSACSQQDVEEKGISEVLMVDSHREEVTISKDQYDYLSKSDEVVESSSPFTQIKAFIANDEFIREESVQDEPFIYLELPKRTEYISGKIVYENSTNETMKVRSLFLQGDSNAEVKLINTSEWSSSIEYEVPSFTSISLDIEIKWDRQGMQELTFFPIDYSSYPNRYDGGNLATYRFFVHSKDLSISDAMLEGQSFDIDMQRFDEDDMNFFPIPTWLDKNEQELTYHIEDEKVFVEEEMKFVKLAAIPYNTVVDLLLVDEYGNISNIKDDINIKRNEETTIPVEELQDLNKEDKKYFLIIVNNRGEEILADLRALNLYKKPFFTTYQGVIEVYPLKE</sequence>
<proteinExistence type="predicted"/>
<dbReference type="EMBL" id="JAWJBA010000002">
    <property type="protein sequence ID" value="MDV2684465.1"/>
    <property type="molecule type" value="Genomic_DNA"/>
</dbReference>
<evidence type="ECO:0000313" key="2">
    <source>
        <dbReference type="Proteomes" id="UP001287282"/>
    </source>
</evidence>
<name>A0ABU3X9B5_9BACI</name>
<dbReference type="Proteomes" id="UP001287282">
    <property type="component" value="Unassembled WGS sequence"/>
</dbReference>